<dbReference type="PANTHER" id="PTHR47245:SF2">
    <property type="entry name" value="PEPTIDYL-PROLYL CIS-TRANS ISOMERASE HP_0175-RELATED"/>
    <property type="match status" value="1"/>
</dbReference>
<dbReference type="PANTHER" id="PTHR47245">
    <property type="entry name" value="PEPTIDYLPROLYL ISOMERASE"/>
    <property type="match status" value="1"/>
</dbReference>
<dbReference type="PROSITE" id="PS50198">
    <property type="entry name" value="PPIC_PPIASE_2"/>
    <property type="match status" value="1"/>
</dbReference>
<dbReference type="EMBL" id="PDEQ01000001">
    <property type="protein sequence ID" value="PEN15122.1"/>
    <property type="molecule type" value="Genomic_DNA"/>
</dbReference>
<proteinExistence type="predicted"/>
<evidence type="ECO:0000256" key="2">
    <source>
        <dbReference type="SAM" id="MobiDB-lite"/>
    </source>
</evidence>
<dbReference type="SUPFAM" id="SSF109998">
    <property type="entry name" value="Triger factor/SurA peptide-binding domain-like"/>
    <property type="match status" value="1"/>
</dbReference>
<dbReference type="OrthoDB" id="1493287at2"/>
<reference evidence="4 5" key="1">
    <citation type="submission" date="2017-10" db="EMBL/GenBank/DDBJ databases">
        <title>Draft genome of Longibacter Salinarum.</title>
        <authorList>
            <person name="Goh K.M."/>
            <person name="Shamsir M.S."/>
            <person name="Lim S.W."/>
        </authorList>
    </citation>
    <scope>NUCLEOTIDE SEQUENCE [LARGE SCALE GENOMIC DNA]</scope>
    <source>
        <strain evidence="4 5">KCTC 52045</strain>
    </source>
</reference>
<dbReference type="InterPro" id="IPR027304">
    <property type="entry name" value="Trigger_fact/SurA_dom_sf"/>
</dbReference>
<comment type="caution">
    <text evidence="4">The sequence shown here is derived from an EMBL/GenBank/DDBJ whole genome shotgun (WGS) entry which is preliminary data.</text>
</comment>
<accession>A0A2A8D2C7</accession>
<feature type="region of interest" description="Disordered" evidence="2">
    <location>
        <begin position="295"/>
        <end position="339"/>
    </location>
</feature>
<feature type="domain" description="PpiC" evidence="3">
    <location>
        <begin position="151"/>
        <end position="251"/>
    </location>
</feature>
<sequence length="339" mass="37987">MASYSASRILHLNRVPALVFGAILLVALVHLSSGCSGDAAPEAYVARIGDSYLTESEVSSSLRALPAGVDTVEARQQIIEQWITRTLLLREAERLNLREEPDVQRQIEQQERSILVTALTDRMYNQADVGPSETEIQNYFQSNRDQLALREPFIRVRHLSIATRNRAEEARSALQTAAAEGAPLDSTFETLVNEYAERPKQSRMLSTRFVPASRLFGHYPYVRDELSELGPGQISPVVEDDSLYHVMQLVERIPEGSEPELRWVKDQIRRRLTIRSRKQMYAREVQQLRNQAAARNELDIPDYGSPHAEPTGMPAQGTDSTEADTSDADPSSAPDTTTN</sequence>
<keyword evidence="1" id="KW-0413">Isomerase</keyword>
<dbReference type="InterPro" id="IPR050245">
    <property type="entry name" value="PrsA_foldase"/>
</dbReference>
<gene>
    <name evidence="4" type="ORF">CRI94_02200</name>
</gene>
<keyword evidence="5" id="KW-1185">Reference proteome</keyword>
<dbReference type="InterPro" id="IPR000297">
    <property type="entry name" value="PPIase_PpiC"/>
</dbReference>
<evidence type="ECO:0000256" key="1">
    <source>
        <dbReference type="PROSITE-ProRule" id="PRU00278"/>
    </source>
</evidence>
<dbReference type="Gene3D" id="3.10.50.40">
    <property type="match status" value="1"/>
</dbReference>
<feature type="compositionally biased region" description="Low complexity" evidence="2">
    <location>
        <begin position="328"/>
        <end position="339"/>
    </location>
</feature>
<dbReference type="Pfam" id="PF13145">
    <property type="entry name" value="Rotamase_2"/>
    <property type="match status" value="1"/>
</dbReference>
<protein>
    <recommendedName>
        <fullName evidence="3">PpiC domain-containing protein</fullName>
    </recommendedName>
</protein>
<evidence type="ECO:0000259" key="3">
    <source>
        <dbReference type="PROSITE" id="PS50198"/>
    </source>
</evidence>
<dbReference type="Gene3D" id="1.10.4030.10">
    <property type="entry name" value="Porin chaperone SurA, peptide-binding domain"/>
    <property type="match status" value="1"/>
</dbReference>
<dbReference type="SUPFAM" id="SSF54534">
    <property type="entry name" value="FKBP-like"/>
    <property type="match status" value="1"/>
</dbReference>
<dbReference type="InterPro" id="IPR046357">
    <property type="entry name" value="PPIase_dom_sf"/>
</dbReference>
<dbReference type="Proteomes" id="UP000220102">
    <property type="component" value="Unassembled WGS sequence"/>
</dbReference>
<dbReference type="RefSeq" id="WP_098074021.1">
    <property type="nucleotide sequence ID" value="NZ_PDEQ01000001.1"/>
</dbReference>
<dbReference type="GO" id="GO:0003755">
    <property type="term" value="F:peptidyl-prolyl cis-trans isomerase activity"/>
    <property type="evidence" value="ECO:0007669"/>
    <property type="project" value="UniProtKB-KW"/>
</dbReference>
<organism evidence="4 5">
    <name type="scientific">Longibacter salinarum</name>
    <dbReference type="NCBI Taxonomy" id="1850348"/>
    <lineage>
        <taxon>Bacteria</taxon>
        <taxon>Pseudomonadati</taxon>
        <taxon>Rhodothermota</taxon>
        <taxon>Rhodothermia</taxon>
        <taxon>Rhodothermales</taxon>
        <taxon>Salisaetaceae</taxon>
        <taxon>Longibacter</taxon>
    </lineage>
</organism>
<keyword evidence="1" id="KW-0697">Rotamase</keyword>
<name>A0A2A8D2C7_9BACT</name>
<evidence type="ECO:0000313" key="4">
    <source>
        <dbReference type="EMBL" id="PEN15122.1"/>
    </source>
</evidence>
<dbReference type="AlphaFoldDB" id="A0A2A8D2C7"/>
<evidence type="ECO:0000313" key="5">
    <source>
        <dbReference type="Proteomes" id="UP000220102"/>
    </source>
</evidence>